<evidence type="ECO:0000256" key="1">
    <source>
        <dbReference type="SAM" id="MobiDB-lite"/>
    </source>
</evidence>
<dbReference type="OrthoDB" id="6379547at2759"/>
<evidence type="ECO:0000313" key="3">
    <source>
        <dbReference type="EMBL" id="RMZ99262.1"/>
    </source>
</evidence>
<protein>
    <submittedName>
        <fullName evidence="3">ISXO2-like domain-containing</fullName>
    </submittedName>
</protein>
<dbReference type="AlphaFoldDB" id="A0A3M7PJL7"/>
<evidence type="ECO:0000313" key="4">
    <source>
        <dbReference type="Proteomes" id="UP000276133"/>
    </source>
</evidence>
<dbReference type="Proteomes" id="UP000276133">
    <property type="component" value="Unassembled WGS sequence"/>
</dbReference>
<sequence length="163" mass="18834">MNEYKNVNLVMNHYYTMYKTLLGLVALMDNCPWTIFLTLNKPIELYNLKEVIDLNQADILELLTFKGFVLPKTIIYSDCWRGYTKIRDLDKNFEHFTVNYNLFFVNPENGIHPLYEMDDPSPPLEPSPPLDSSPPLKPPSISRIATKDSQSCIQENENVVATD</sequence>
<keyword evidence="2" id="KW-1133">Transmembrane helix</keyword>
<dbReference type="EMBL" id="REGN01010320">
    <property type="protein sequence ID" value="RMZ99262.1"/>
    <property type="molecule type" value="Genomic_DNA"/>
</dbReference>
<keyword evidence="4" id="KW-1185">Reference proteome</keyword>
<proteinExistence type="predicted"/>
<accession>A0A3M7PJL7</accession>
<feature type="transmembrane region" description="Helical" evidence="2">
    <location>
        <begin position="20"/>
        <end position="39"/>
    </location>
</feature>
<name>A0A3M7PJL7_BRAPC</name>
<organism evidence="3 4">
    <name type="scientific">Brachionus plicatilis</name>
    <name type="common">Marine rotifer</name>
    <name type="synonym">Brachionus muelleri</name>
    <dbReference type="NCBI Taxonomy" id="10195"/>
    <lineage>
        <taxon>Eukaryota</taxon>
        <taxon>Metazoa</taxon>
        <taxon>Spiralia</taxon>
        <taxon>Gnathifera</taxon>
        <taxon>Rotifera</taxon>
        <taxon>Eurotatoria</taxon>
        <taxon>Monogononta</taxon>
        <taxon>Pseudotrocha</taxon>
        <taxon>Ploima</taxon>
        <taxon>Brachionidae</taxon>
        <taxon>Brachionus</taxon>
    </lineage>
</organism>
<feature type="region of interest" description="Disordered" evidence="1">
    <location>
        <begin position="115"/>
        <end position="149"/>
    </location>
</feature>
<comment type="caution">
    <text evidence="3">The sequence shown here is derived from an EMBL/GenBank/DDBJ whole genome shotgun (WGS) entry which is preliminary data.</text>
</comment>
<keyword evidence="2" id="KW-0472">Membrane</keyword>
<feature type="compositionally biased region" description="Pro residues" evidence="1">
    <location>
        <begin position="120"/>
        <end position="138"/>
    </location>
</feature>
<gene>
    <name evidence="3" type="ORF">BpHYR1_046247</name>
</gene>
<keyword evidence="2" id="KW-0812">Transmembrane</keyword>
<reference evidence="3 4" key="1">
    <citation type="journal article" date="2018" name="Sci. Rep.">
        <title>Genomic signatures of local adaptation to the degree of environmental predictability in rotifers.</title>
        <authorList>
            <person name="Franch-Gras L."/>
            <person name="Hahn C."/>
            <person name="Garcia-Roger E.M."/>
            <person name="Carmona M.J."/>
            <person name="Serra M."/>
            <person name="Gomez A."/>
        </authorList>
    </citation>
    <scope>NUCLEOTIDE SEQUENCE [LARGE SCALE GENOMIC DNA]</scope>
    <source>
        <strain evidence="3">HYR1</strain>
    </source>
</reference>
<evidence type="ECO:0000256" key="2">
    <source>
        <dbReference type="SAM" id="Phobius"/>
    </source>
</evidence>